<evidence type="ECO:0000313" key="2">
    <source>
        <dbReference type="EMBL" id="MBB3328976.1"/>
    </source>
</evidence>
<dbReference type="Gene3D" id="3.20.20.10">
    <property type="entry name" value="Alanine racemase"/>
    <property type="match status" value="1"/>
</dbReference>
<reference evidence="2 3" key="1">
    <citation type="submission" date="2020-08" db="EMBL/GenBank/DDBJ databases">
        <title>Sequencing the genomes of 1000 actinobacteria strains.</title>
        <authorList>
            <person name="Klenk H.-P."/>
        </authorList>
    </citation>
    <scope>NUCLEOTIDE SEQUENCE [LARGE SCALE GENOMIC DNA]</scope>
    <source>
        <strain evidence="2 3">DSM 11053</strain>
    </source>
</reference>
<proteinExistence type="predicted"/>
<dbReference type="InterPro" id="IPR029066">
    <property type="entry name" value="PLP-binding_barrel"/>
</dbReference>
<name>A0A7W5JZF9_9ACTN</name>
<gene>
    <name evidence="2" type="ORF">FHX39_003973</name>
</gene>
<comment type="caution">
    <text evidence="2">The sequence shown here is derived from an EMBL/GenBank/DDBJ whole genome shotgun (WGS) entry which is preliminary data.</text>
</comment>
<dbReference type="Pfam" id="PF01168">
    <property type="entry name" value="Ala_racemase_N"/>
    <property type="match status" value="1"/>
</dbReference>
<dbReference type="SUPFAM" id="SSF51419">
    <property type="entry name" value="PLP-binding barrel"/>
    <property type="match status" value="1"/>
</dbReference>
<accession>A0A7W5JZF9</accession>
<dbReference type="InterPro" id="IPR001608">
    <property type="entry name" value="Ala_racemase_N"/>
</dbReference>
<dbReference type="RefSeq" id="WP_183342423.1">
    <property type="nucleotide sequence ID" value="NZ_JACHZG010000008.1"/>
</dbReference>
<dbReference type="Proteomes" id="UP000565572">
    <property type="component" value="Unassembled WGS sequence"/>
</dbReference>
<dbReference type="EMBL" id="JACHZG010000008">
    <property type="protein sequence ID" value="MBB3328976.1"/>
    <property type="molecule type" value="Genomic_DNA"/>
</dbReference>
<protein>
    <recommendedName>
        <fullName evidence="1">Alanine racemase N-terminal domain-containing protein</fullName>
    </recommendedName>
</protein>
<sequence length="352" mass="36774">MGVTVRLDEARWQAHLAEVVADAEAIVPVVKGHGYGFGLVRLAAECRRLGLDTIAVGMASEVGVVRGTFDGDVVVLQPYEQGDGGLAHTLTADPHVITTVSRLDDLRVLAAGPGRPRVLVEVLTAMRRHGLSEADLAAAGPLLADVAFEGWTIHLPLREDGRYAEAVRLARAALAVAPGTLWLSHLPSDEVRRLAAKLGGPDGPVPVRARVGTRLWLGDAGGRQTTATVLDVHRVGRGERAGYRGRVVPGAGWVVVVAGGTSHGVGLEAPTSASSLRQRATALATGSLGAAGRALSPFTIDGRKRWFLEPPHMQSSLVFLPASATPPAVGDEVPVELRLTIATPDAVILCAS</sequence>
<dbReference type="AlphaFoldDB" id="A0A7W5JZF9"/>
<feature type="domain" description="Alanine racemase N-terminal" evidence="1">
    <location>
        <begin position="16"/>
        <end position="173"/>
    </location>
</feature>
<evidence type="ECO:0000313" key="3">
    <source>
        <dbReference type="Proteomes" id="UP000565572"/>
    </source>
</evidence>
<keyword evidence="3" id="KW-1185">Reference proteome</keyword>
<organism evidence="2 3">
    <name type="scientific">Microlunatus antarcticus</name>
    <dbReference type="NCBI Taxonomy" id="53388"/>
    <lineage>
        <taxon>Bacteria</taxon>
        <taxon>Bacillati</taxon>
        <taxon>Actinomycetota</taxon>
        <taxon>Actinomycetes</taxon>
        <taxon>Propionibacteriales</taxon>
        <taxon>Propionibacteriaceae</taxon>
        <taxon>Microlunatus</taxon>
    </lineage>
</organism>
<evidence type="ECO:0000259" key="1">
    <source>
        <dbReference type="Pfam" id="PF01168"/>
    </source>
</evidence>